<dbReference type="GO" id="GO:0031267">
    <property type="term" value="F:small GTPase binding"/>
    <property type="evidence" value="ECO:0007669"/>
    <property type="project" value="InterPro"/>
</dbReference>
<keyword evidence="3" id="KW-0813">Transport</keyword>
<dbReference type="Pfam" id="PF03810">
    <property type="entry name" value="IBN_N"/>
    <property type="match status" value="1"/>
</dbReference>
<dbReference type="GO" id="GO:0006606">
    <property type="term" value="P:protein import into nucleus"/>
    <property type="evidence" value="ECO:0007669"/>
    <property type="project" value="TreeGrafter"/>
</dbReference>
<sequence>MGAEQLAAAFQALFHSDDQATKVEANRWLDTWQQTPEAWGVSDRVLHDPSSSQDLQQFCAQTLKTKVQRDFEELPQDAVPQLRDSLFALLLRFANARAQAVRTQLALALAALAAHVPAAAWGGEGGVLRWFAERFASQASDVALSCMLEILTVLPQEADSRKISCRPERRAAFQEELRGYLPHALEVLTSCLAQPEHVRGQVLEAFGCWLRLSGGRGLPDGFEAHPLVAAAAAGLRSEASFHQAVDAVCELIWVTVDPQTCAPNPAMQPLAADLVRAVMELRPRFTTALRVAQAVAVALAMAFALPLISPAP</sequence>
<keyword evidence="4" id="KW-0539">Nucleus</keyword>
<protein>
    <recommendedName>
        <fullName evidence="5">Importin N-terminal domain-containing protein</fullName>
    </recommendedName>
</protein>
<name>A0A0D2JDW3_9CHLO</name>
<accession>A0A0D2JDW3</accession>
<evidence type="ECO:0000256" key="2">
    <source>
        <dbReference type="ARBA" id="ARBA00007991"/>
    </source>
</evidence>
<evidence type="ECO:0000256" key="1">
    <source>
        <dbReference type="ARBA" id="ARBA00004123"/>
    </source>
</evidence>
<evidence type="ECO:0000313" key="6">
    <source>
        <dbReference type="EMBL" id="KIY97732.1"/>
    </source>
</evidence>
<dbReference type="Pfam" id="PF08389">
    <property type="entry name" value="Xpo1"/>
    <property type="match status" value="1"/>
</dbReference>
<dbReference type="AlphaFoldDB" id="A0A0D2JDW3"/>
<comment type="similarity">
    <text evidence="2">Belongs to the importin beta family.</text>
</comment>
<dbReference type="InterPro" id="IPR001494">
    <property type="entry name" value="Importin-beta_N"/>
</dbReference>
<proteinExistence type="inferred from homology"/>
<dbReference type="GO" id="GO:0005737">
    <property type="term" value="C:cytoplasm"/>
    <property type="evidence" value="ECO:0007669"/>
    <property type="project" value="TreeGrafter"/>
</dbReference>
<dbReference type="Gene3D" id="1.25.10.10">
    <property type="entry name" value="Leucine-rich Repeat Variant"/>
    <property type="match status" value="1"/>
</dbReference>
<gene>
    <name evidence="6" type="ORF">MNEG_10232</name>
</gene>
<evidence type="ECO:0000313" key="7">
    <source>
        <dbReference type="Proteomes" id="UP000054498"/>
    </source>
</evidence>
<feature type="domain" description="Importin N-terminal" evidence="5">
    <location>
        <begin position="25"/>
        <end position="92"/>
    </location>
</feature>
<dbReference type="PANTHER" id="PTHR12363:SF33">
    <property type="entry name" value="IMPORTIN-13"/>
    <property type="match status" value="1"/>
</dbReference>
<comment type="subcellular location">
    <subcellularLocation>
        <location evidence="1">Nucleus</location>
    </subcellularLocation>
</comment>
<dbReference type="KEGG" id="mng:MNEG_10232"/>
<dbReference type="PROSITE" id="PS50166">
    <property type="entry name" value="IMPORTIN_B_NT"/>
    <property type="match status" value="1"/>
</dbReference>
<evidence type="ECO:0000256" key="4">
    <source>
        <dbReference type="ARBA" id="ARBA00023242"/>
    </source>
</evidence>
<dbReference type="STRING" id="145388.A0A0D2JDW3"/>
<dbReference type="InterPro" id="IPR011989">
    <property type="entry name" value="ARM-like"/>
</dbReference>
<dbReference type="SUPFAM" id="SSF48371">
    <property type="entry name" value="ARM repeat"/>
    <property type="match status" value="1"/>
</dbReference>
<evidence type="ECO:0000256" key="3">
    <source>
        <dbReference type="ARBA" id="ARBA00022448"/>
    </source>
</evidence>
<organism evidence="6 7">
    <name type="scientific">Monoraphidium neglectum</name>
    <dbReference type="NCBI Taxonomy" id="145388"/>
    <lineage>
        <taxon>Eukaryota</taxon>
        <taxon>Viridiplantae</taxon>
        <taxon>Chlorophyta</taxon>
        <taxon>core chlorophytes</taxon>
        <taxon>Chlorophyceae</taxon>
        <taxon>CS clade</taxon>
        <taxon>Sphaeropleales</taxon>
        <taxon>Selenastraceae</taxon>
        <taxon>Monoraphidium</taxon>
    </lineage>
</organism>
<dbReference type="Proteomes" id="UP000054498">
    <property type="component" value="Unassembled WGS sequence"/>
</dbReference>
<dbReference type="PANTHER" id="PTHR12363">
    <property type="entry name" value="TRANSPORTIN 3 AND IMPORTIN 13"/>
    <property type="match status" value="1"/>
</dbReference>
<dbReference type="SMART" id="SM00913">
    <property type="entry name" value="IBN_N"/>
    <property type="match status" value="1"/>
</dbReference>
<keyword evidence="7" id="KW-1185">Reference proteome</keyword>
<dbReference type="GeneID" id="25727374"/>
<dbReference type="InterPro" id="IPR051345">
    <property type="entry name" value="Importin_beta-like_NTR"/>
</dbReference>
<dbReference type="InterPro" id="IPR016024">
    <property type="entry name" value="ARM-type_fold"/>
</dbReference>
<dbReference type="InterPro" id="IPR013598">
    <property type="entry name" value="Exportin-1/Importin-b-like"/>
</dbReference>
<dbReference type="OrthoDB" id="435593at2759"/>
<evidence type="ECO:0000259" key="5">
    <source>
        <dbReference type="PROSITE" id="PS50166"/>
    </source>
</evidence>
<reference evidence="6 7" key="1">
    <citation type="journal article" date="2013" name="BMC Genomics">
        <title>Reconstruction of the lipid metabolism for the microalga Monoraphidium neglectum from its genome sequence reveals characteristics suitable for biofuel production.</title>
        <authorList>
            <person name="Bogen C."/>
            <person name="Al-Dilaimi A."/>
            <person name="Albersmeier A."/>
            <person name="Wichmann J."/>
            <person name="Grundmann M."/>
            <person name="Rupp O."/>
            <person name="Lauersen K.J."/>
            <person name="Blifernez-Klassen O."/>
            <person name="Kalinowski J."/>
            <person name="Goesmann A."/>
            <person name="Mussgnug J.H."/>
            <person name="Kruse O."/>
        </authorList>
    </citation>
    <scope>NUCLEOTIDE SEQUENCE [LARGE SCALE GENOMIC DNA]</scope>
    <source>
        <strain evidence="6 7">SAG 48.87</strain>
    </source>
</reference>
<dbReference type="GO" id="GO:0005634">
    <property type="term" value="C:nucleus"/>
    <property type="evidence" value="ECO:0007669"/>
    <property type="project" value="UniProtKB-SubCell"/>
</dbReference>
<dbReference type="RefSeq" id="XP_013896752.1">
    <property type="nucleotide sequence ID" value="XM_014041298.1"/>
</dbReference>
<dbReference type="EMBL" id="KK102451">
    <property type="protein sequence ID" value="KIY97732.1"/>
    <property type="molecule type" value="Genomic_DNA"/>
</dbReference>